<feature type="region of interest" description="Disordered" evidence="2">
    <location>
        <begin position="66"/>
        <end position="113"/>
    </location>
</feature>
<reference evidence="3" key="2">
    <citation type="journal article" date="2021" name="Microbiome">
        <title>Successional dynamics and alternative stable states in a saline activated sludge microbial community over 9 years.</title>
        <authorList>
            <person name="Wang Y."/>
            <person name="Ye J."/>
            <person name="Ju F."/>
            <person name="Liu L."/>
            <person name="Boyd J.A."/>
            <person name="Deng Y."/>
            <person name="Parks D.H."/>
            <person name="Jiang X."/>
            <person name="Yin X."/>
            <person name="Woodcroft B.J."/>
            <person name="Tyson G.W."/>
            <person name="Hugenholtz P."/>
            <person name="Polz M.F."/>
            <person name="Zhang T."/>
        </authorList>
    </citation>
    <scope>NUCLEOTIDE SEQUENCE</scope>
    <source>
        <strain evidence="3">HKST-UBA02</strain>
    </source>
</reference>
<dbReference type="SMART" id="SM01234">
    <property type="entry name" value="Haemolytic"/>
    <property type="match status" value="1"/>
</dbReference>
<evidence type="ECO:0000313" key="4">
    <source>
        <dbReference type="Proteomes" id="UP000739538"/>
    </source>
</evidence>
<reference evidence="3" key="1">
    <citation type="submission" date="2020-04" db="EMBL/GenBank/DDBJ databases">
        <authorList>
            <person name="Zhang T."/>
        </authorList>
    </citation>
    <scope>NUCLEOTIDE SEQUENCE</scope>
    <source>
        <strain evidence="3">HKST-UBA02</strain>
    </source>
</reference>
<dbReference type="NCBIfam" id="TIGR00278">
    <property type="entry name" value="membrane protein insertion efficiency factor YidD"/>
    <property type="match status" value="1"/>
</dbReference>
<name>A0A956NE38_UNCEI</name>
<feature type="compositionally biased region" description="Basic and acidic residues" evidence="2">
    <location>
        <begin position="77"/>
        <end position="98"/>
    </location>
</feature>
<keyword evidence="1" id="KW-1003">Cell membrane</keyword>
<gene>
    <name evidence="3" type="primary">yidD</name>
    <name evidence="3" type="ORF">KDA27_08010</name>
</gene>
<keyword evidence="1" id="KW-0472">Membrane</keyword>
<dbReference type="AlphaFoldDB" id="A0A956NE38"/>
<evidence type="ECO:0000256" key="2">
    <source>
        <dbReference type="SAM" id="MobiDB-lite"/>
    </source>
</evidence>
<evidence type="ECO:0000313" key="3">
    <source>
        <dbReference type="EMBL" id="MCA9755730.1"/>
    </source>
</evidence>
<dbReference type="InterPro" id="IPR002696">
    <property type="entry name" value="Membr_insert_effic_factor_YidD"/>
</dbReference>
<comment type="similarity">
    <text evidence="1">Belongs to the UPF0161 family.</text>
</comment>
<comment type="function">
    <text evidence="1">Could be involved in insertion of integral membrane proteins into the membrane.</text>
</comment>
<dbReference type="PANTHER" id="PTHR33383">
    <property type="entry name" value="MEMBRANE PROTEIN INSERTION EFFICIENCY FACTOR-RELATED"/>
    <property type="match status" value="1"/>
</dbReference>
<proteinExistence type="inferred from homology"/>
<accession>A0A956NE38</accession>
<organism evidence="3 4">
    <name type="scientific">Eiseniibacteriota bacterium</name>
    <dbReference type="NCBI Taxonomy" id="2212470"/>
    <lineage>
        <taxon>Bacteria</taxon>
        <taxon>Candidatus Eiseniibacteriota</taxon>
    </lineage>
</organism>
<dbReference type="Pfam" id="PF01809">
    <property type="entry name" value="YidD"/>
    <property type="match status" value="1"/>
</dbReference>
<comment type="subcellular location">
    <subcellularLocation>
        <location evidence="1">Cell membrane</location>
        <topology evidence="1">Peripheral membrane protein</topology>
        <orientation evidence="1">Cytoplasmic side</orientation>
    </subcellularLocation>
</comment>
<dbReference type="PANTHER" id="PTHR33383:SF1">
    <property type="entry name" value="MEMBRANE PROTEIN INSERTION EFFICIENCY FACTOR-RELATED"/>
    <property type="match status" value="1"/>
</dbReference>
<comment type="caution">
    <text evidence="3">The sequence shown here is derived from an EMBL/GenBank/DDBJ whole genome shotgun (WGS) entry which is preliminary data.</text>
</comment>
<sequence>MAIAVWVVIALLRTYQRTVSRVLPPTCRFEPSCSEYAIQALQSRGMVRGTVLTIGRLCRCHPLHPGGYDPVPEDGVEDKGRKHGAEDPPRGRSGRIGDGRLPVHLRTANTTHG</sequence>
<dbReference type="HAMAP" id="MF_00386">
    <property type="entry name" value="UPF0161_YidD"/>
    <property type="match status" value="1"/>
</dbReference>
<dbReference type="EMBL" id="JAGQHS010000030">
    <property type="protein sequence ID" value="MCA9755730.1"/>
    <property type="molecule type" value="Genomic_DNA"/>
</dbReference>
<dbReference type="Proteomes" id="UP000739538">
    <property type="component" value="Unassembled WGS sequence"/>
</dbReference>
<evidence type="ECO:0000256" key="1">
    <source>
        <dbReference type="HAMAP-Rule" id="MF_00386"/>
    </source>
</evidence>
<protein>
    <recommendedName>
        <fullName evidence="1">Putative membrane protein insertion efficiency factor</fullName>
    </recommendedName>
</protein>
<dbReference type="GO" id="GO:0005886">
    <property type="term" value="C:plasma membrane"/>
    <property type="evidence" value="ECO:0007669"/>
    <property type="project" value="UniProtKB-SubCell"/>
</dbReference>